<dbReference type="GeneID" id="13724724"/>
<evidence type="ECO:0000313" key="9">
    <source>
        <dbReference type="Proteomes" id="UP000006101"/>
    </source>
</evidence>
<organism evidence="8 9">
    <name type="scientific">Candidatus Nitrosopumilus koreensis AR1</name>
    <dbReference type="NCBI Taxonomy" id="1229908"/>
    <lineage>
        <taxon>Archaea</taxon>
        <taxon>Nitrososphaerota</taxon>
        <taxon>Nitrososphaeria</taxon>
        <taxon>Nitrosopumilales</taxon>
        <taxon>Nitrosopumilaceae</taxon>
        <taxon>Nitrosopumilus</taxon>
    </lineage>
</organism>
<reference evidence="8 9" key="1">
    <citation type="journal article" date="2012" name="J. Bacteriol.">
        <title>Draft Genome Sequence of an Ammonia-Oxidizing Archaeon, "Candidatus Nitrosopumilus koreensis" AR1, from Marine Sediment.</title>
        <authorList>
            <person name="Park S.J."/>
            <person name="Kim J.G."/>
            <person name="Jung M.Y."/>
            <person name="Kim S.J."/>
            <person name="Cha I.T."/>
            <person name="Kwon K."/>
            <person name="Lee J.H."/>
            <person name="Rhee S.K."/>
        </authorList>
    </citation>
    <scope>NUCLEOTIDE SEQUENCE [LARGE SCALE GENOMIC DNA]</scope>
    <source>
        <strain evidence="8 9">AR1</strain>
    </source>
</reference>
<dbReference type="EMBL" id="CP003842">
    <property type="protein sequence ID" value="AFS81735.1"/>
    <property type="molecule type" value="Genomic_DNA"/>
</dbReference>
<evidence type="ECO:0000256" key="1">
    <source>
        <dbReference type="ARBA" id="ARBA00001933"/>
    </source>
</evidence>
<evidence type="ECO:0000256" key="4">
    <source>
        <dbReference type="ARBA" id="ARBA00022723"/>
    </source>
</evidence>
<evidence type="ECO:0000313" key="8">
    <source>
        <dbReference type="EMBL" id="AFS81735.1"/>
    </source>
</evidence>
<dbReference type="InterPro" id="IPR013785">
    <property type="entry name" value="Aldolase_TIM"/>
</dbReference>
<evidence type="ECO:0000256" key="5">
    <source>
        <dbReference type="ARBA" id="ARBA00022898"/>
    </source>
</evidence>
<comment type="cofactor">
    <cofactor evidence="1">
        <name>pyridoxal 5'-phosphate</name>
        <dbReference type="ChEBI" id="CHEBI:597326"/>
    </cofactor>
</comment>
<dbReference type="PANTHER" id="PTHR30538">
    <property type="entry name" value="LYSINE 2,3-AMINOMUTASE-RELATED"/>
    <property type="match status" value="1"/>
</dbReference>
<dbReference type="GO" id="GO:0003824">
    <property type="term" value="F:catalytic activity"/>
    <property type="evidence" value="ECO:0007669"/>
    <property type="project" value="InterPro"/>
</dbReference>
<dbReference type="GO" id="GO:0051539">
    <property type="term" value="F:4 iron, 4 sulfur cluster binding"/>
    <property type="evidence" value="ECO:0007669"/>
    <property type="project" value="UniProtKB-KW"/>
</dbReference>
<evidence type="ECO:0000256" key="2">
    <source>
        <dbReference type="ARBA" id="ARBA00022485"/>
    </source>
</evidence>
<dbReference type="RefSeq" id="WP_014964110.1">
    <property type="nucleotide sequence ID" value="NC_018655.1"/>
</dbReference>
<evidence type="ECO:0000256" key="7">
    <source>
        <dbReference type="ARBA" id="ARBA00023014"/>
    </source>
</evidence>
<keyword evidence="3" id="KW-0949">S-adenosyl-L-methionine</keyword>
<dbReference type="GO" id="GO:0046872">
    <property type="term" value="F:metal ion binding"/>
    <property type="evidence" value="ECO:0007669"/>
    <property type="project" value="UniProtKB-KW"/>
</dbReference>
<dbReference type="Proteomes" id="UP000006101">
    <property type="component" value="Chromosome"/>
</dbReference>
<keyword evidence="7" id="KW-0411">Iron-sulfur</keyword>
<sequence>MTYQESVWDDSPSLKSYTLSNFRDLPQIQNLSEEKQFEMEVVGNVLPFKANNYVVEQLINWDNIPTDPMYVLTFPQKGMLKPEHYSKMENTLKNTSDKKEIANVANEIRLQLNPHPAGQMELNVPTLNDGTKLYGMQHKYKETCLFFPSQSQTCHAYCSFCFRWPQFVGMDEMKFAMQEGEQLVQYVSEHPEISDVLFTGGDPMIMKAKMFSKYVDALIEAKLPNLKTIRIGTKALSYWPYKFLTDSDSQEMLDVFRKITDNGLHLAFMAHFNHLNELSTDAVKSAIKEVRQTGAQIRTQSPLLAHINDDAEMWSKMWTKQVQLGCIPYYMFVVRDTGAQHYFGVPLVKAYQTFGQAYSTVSGLARTVRGPSMSATPGKVQVVGTTEFNGQKLLVLRFLQGRNPDWVKKPFFAKYDENAIWLDDLKPAFGDKFFFEDELNAIKASKSS</sequence>
<evidence type="ECO:0000256" key="6">
    <source>
        <dbReference type="ARBA" id="ARBA00023004"/>
    </source>
</evidence>
<dbReference type="PANTHER" id="PTHR30538:SF0">
    <property type="entry name" value="L-LYSINE 2,3-AMINOMUTASE AQ_1632-RELATED"/>
    <property type="match status" value="1"/>
</dbReference>
<dbReference type="Gene3D" id="3.20.20.70">
    <property type="entry name" value="Aldolase class I"/>
    <property type="match status" value="1"/>
</dbReference>
<evidence type="ECO:0000256" key="3">
    <source>
        <dbReference type="ARBA" id="ARBA00022691"/>
    </source>
</evidence>
<proteinExistence type="predicted"/>
<name>K0B9S3_9ARCH</name>
<dbReference type="PATRIC" id="fig|1229908.8.peg.2033"/>
<dbReference type="SFLD" id="SFLDG01070">
    <property type="entry name" value="PLP-dependent"/>
    <property type="match status" value="1"/>
</dbReference>
<keyword evidence="5" id="KW-0663">Pyridoxal phosphate</keyword>
<dbReference type="SFLD" id="SFLDS00029">
    <property type="entry name" value="Radical_SAM"/>
    <property type="match status" value="1"/>
</dbReference>
<keyword evidence="9" id="KW-1185">Reference proteome</keyword>
<dbReference type="HOGENOM" id="CLU_032161_3_0_2"/>
<keyword evidence="6" id="KW-0408">Iron</keyword>
<gene>
    <name evidence="8" type="ORF">NKOR_09430</name>
</gene>
<protein>
    <submittedName>
        <fullName evidence="8">L-lysine 2,3-aminomutase</fullName>
    </submittedName>
</protein>
<dbReference type="CDD" id="cd01335">
    <property type="entry name" value="Radical_SAM"/>
    <property type="match status" value="1"/>
</dbReference>
<keyword evidence="4" id="KW-0479">Metal-binding</keyword>
<dbReference type="InterPro" id="IPR058240">
    <property type="entry name" value="rSAM_sf"/>
</dbReference>
<dbReference type="STRING" id="1229908.NKOR_09430"/>
<dbReference type="KEGG" id="nkr:NKOR_09430"/>
<dbReference type="AlphaFoldDB" id="K0B9S3"/>
<accession>K0B9S3</accession>
<keyword evidence="2" id="KW-0004">4Fe-4S</keyword>
<dbReference type="InterPro" id="IPR007197">
    <property type="entry name" value="rSAM"/>
</dbReference>
<dbReference type="InterPro" id="IPR003739">
    <property type="entry name" value="Lys_aminomutase/Glu_NH3_mut"/>
</dbReference>
<dbReference type="SUPFAM" id="SSF102114">
    <property type="entry name" value="Radical SAM enzymes"/>
    <property type="match status" value="1"/>
</dbReference>